<comment type="caution">
    <text evidence="3">The sequence shown here is derived from an EMBL/GenBank/DDBJ whole genome shotgun (WGS) entry which is preliminary data.</text>
</comment>
<evidence type="ECO:0000313" key="3">
    <source>
        <dbReference type="EMBL" id="GGN79836.1"/>
    </source>
</evidence>
<evidence type="ECO:0000256" key="1">
    <source>
        <dbReference type="SAM" id="MobiDB-lite"/>
    </source>
</evidence>
<evidence type="ECO:0000313" key="4">
    <source>
        <dbReference type="Proteomes" id="UP000658127"/>
    </source>
</evidence>
<gene>
    <name evidence="3" type="ORF">GCM10011610_28600</name>
</gene>
<dbReference type="Proteomes" id="UP000658127">
    <property type="component" value="Unassembled WGS sequence"/>
</dbReference>
<keyword evidence="4" id="KW-1185">Reference proteome</keyword>
<proteinExistence type="predicted"/>
<dbReference type="EMBL" id="BMNE01000003">
    <property type="protein sequence ID" value="GGN79836.1"/>
    <property type="molecule type" value="Genomic_DNA"/>
</dbReference>
<reference evidence="4" key="1">
    <citation type="journal article" date="2019" name="Int. J. Syst. Evol. Microbiol.">
        <title>The Global Catalogue of Microorganisms (GCM) 10K type strain sequencing project: providing services to taxonomists for standard genome sequencing and annotation.</title>
        <authorList>
            <consortium name="The Broad Institute Genomics Platform"/>
            <consortium name="The Broad Institute Genome Sequencing Center for Infectious Disease"/>
            <person name="Wu L."/>
            <person name="Ma J."/>
        </authorList>
    </citation>
    <scope>NUCLEOTIDE SEQUENCE [LARGE SCALE GENOMIC DNA]</scope>
    <source>
        <strain evidence="4">CGMCC 4.7329</strain>
    </source>
</reference>
<evidence type="ECO:0000256" key="2">
    <source>
        <dbReference type="SAM" id="Phobius"/>
    </source>
</evidence>
<protein>
    <recommendedName>
        <fullName evidence="5">DUF4190 domain-containing protein</fullName>
    </recommendedName>
</protein>
<keyword evidence="2" id="KW-0472">Membrane</keyword>
<feature type="transmembrane region" description="Helical" evidence="2">
    <location>
        <begin position="48"/>
        <end position="70"/>
    </location>
</feature>
<keyword evidence="2" id="KW-1133">Transmembrane helix</keyword>
<dbReference type="RefSeq" id="WP_189028123.1">
    <property type="nucleotide sequence ID" value="NZ_BMNE01000003.1"/>
</dbReference>
<feature type="region of interest" description="Disordered" evidence="1">
    <location>
        <begin position="1"/>
        <end position="41"/>
    </location>
</feature>
<accession>A0ABQ2KDB8</accession>
<keyword evidence="2" id="KW-0812">Transmembrane</keyword>
<feature type="transmembrane region" description="Helical" evidence="2">
    <location>
        <begin position="82"/>
        <end position="106"/>
    </location>
</feature>
<sequence length="234" mass="24355">MARYDEWDDDPEDEAEDRRWNGQRWPHATPEDGGQGGRRADQPRVNPYAMVALAAALVLLFPIAIVFGLLSFGHPRGRGMALFALLLGIAEVAAVAAVGLVVFGGLELEVPTLAKTTTAVSVTTTTLPSQGAPTATGTVPVVSPAAGGVVEKGTPCSADRAGLLGVAADGATLLCLRAEGNYTWSGPFKVSGSYYTAGERCDPSIDKSGRTSDNHALVCEGKAGTGSWVPWTEE</sequence>
<feature type="compositionally biased region" description="Acidic residues" evidence="1">
    <location>
        <begin position="1"/>
        <end position="15"/>
    </location>
</feature>
<evidence type="ECO:0008006" key="5">
    <source>
        <dbReference type="Google" id="ProtNLM"/>
    </source>
</evidence>
<name>A0ABQ2KDB8_9NOCA</name>
<organism evidence="3 4">
    <name type="scientific">Nocardia rhizosphaerihabitans</name>
    <dbReference type="NCBI Taxonomy" id="1691570"/>
    <lineage>
        <taxon>Bacteria</taxon>
        <taxon>Bacillati</taxon>
        <taxon>Actinomycetota</taxon>
        <taxon>Actinomycetes</taxon>
        <taxon>Mycobacteriales</taxon>
        <taxon>Nocardiaceae</taxon>
        <taxon>Nocardia</taxon>
    </lineage>
</organism>